<comment type="caution">
    <text evidence="1">The sequence shown here is derived from an EMBL/GenBank/DDBJ whole genome shotgun (WGS) entry which is preliminary data.</text>
</comment>
<proteinExistence type="predicted"/>
<dbReference type="EMBL" id="JRYO01000152">
    <property type="protein sequence ID" value="KHE92081.1"/>
    <property type="molecule type" value="Genomic_DNA"/>
</dbReference>
<sequence>MIDEKEVLLLFINSILQQIESIENTDVDIATIEELKLLLSDNLAEDGIIHVRKSLMNKTFHLSFANYKDFLDKYEKGHMHN</sequence>
<dbReference type="Proteomes" id="UP000030652">
    <property type="component" value="Unassembled WGS sequence"/>
</dbReference>
<name>A0A0B0EJ78_9BACT</name>
<protein>
    <submittedName>
        <fullName evidence="1">Uncharacterized protein</fullName>
    </submittedName>
</protein>
<dbReference type="AlphaFoldDB" id="A0A0B0EJ78"/>
<accession>A0A0B0EJ78</accession>
<evidence type="ECO:0000313" key="1">
    <source>
        <dbReference type="EMBL" id="KHE92081.1"/>
    </source>
</evidence>
<gene>
    <name evidence="1" type="ORF">SCABRO_02132</name>
</gene>
<reference evidence="1 2" key="1">
    <citation type="submission" date="2014-10" db="EMBL/GenBank/DDBJ databases">
        <title>Draft genome of anammox bacterium scalindua brodae, obtained using differential coverage binning of sequence data from two enrichment reactors.</title>
        <authorList>
            <person name="Speth D.R."/>
            <person name="Russ L."/>
            <person name="Kartal B."/>
            <person name="Op den Camp H.J."/>
            <person name="Dutilh B.E."/>
            <person name="Jetten M.S."/>
        </authorList>
    </citation>
    <scope>NUCLEOTIDE SEQUENCE [LARGE SCALE GENOMIC DNA]</scope>
    <source>
        <strain evidence="1">RU1</strain>
    </source>
</reference>
<evidence type="ECO:0000313" key="2">
    <source>
        <dbReference type="Proteomes" id="UP000030652"/>
    </source>
</evidence>
<organism evidence="1 2">
    <name type="scientific">Candidatus Scalindua brodae</name>
    <dbReference type="NCBI Taxonomy" id="237368"/>
    <lineage>
        <taxon>Bacteria</taxon>
        <taxon>Pseudomonadati</taxon>
        <taxon>Planctomycetota</taxon>
        <taxon>Candidatus Brocadiia</taxon>
        <taxon>Candidatus Brocadiales</taxon>
        <taxon>Candidatus Scalinduaceae</taxon>
        <taxon>Candidatus Scalindua</taxon>
    </lineage>
</organism>